<evidence type="ECO:0000256" key="1">
    <source>
        <dbReference type="ARBA" id="ARBA00004141"/>
    </source>
</evidence>
<reference evidence="7 8" key="1">
    <citation type="submission" date="2021-01" db="EMBL/GenBank/DDBJ databases">
        <title>Whole genome shotgun sequence of Actinoplanes deccanensis NBRC 13994.</title>
        <authorList>
            <person name="Komaki H."/>
            <person name="Tamura T."/>
        </authorList>
    </citation>
    <scope>NUCLEOTIDE SEQUENCE [LARGE SCALE GENOMIC DNA]</scope>
    <source>
        <strain evidence="7 8">NBRC 13994</strain>
    </source>
</reference>
<dbReference type="PANTHER" id="PTHR42770">
    <property type="entry name" value="AMINO ACID TRANSPORTER-RELATED"/>
    <property type="match status" value="1"/>
</dbReference>
<dbReference type="PANTHER" id="PTHR42770:SF16">
    <property type="entry name" value="AMINO ACID PERMEASE"/>
    <property type="match status" value="1"/>
</dbReference>
<accession>A0ABQ3Y397</accession>
<name>A0ABQ3Y397_9ACTN</name>
<evidence type="ECO:0000256" key="4">
    <source>
        <dbReference type="ARBA" id="ARBA00023136"/>
    </source>
</evidence>
<evidence type="ECO:0000256" key="6">
    <source>
        <dbReference type="SAM" id="Phobius"/>
    </source>
</evidence>
<evidence type="ECO:0000256" key="3">
    <source>
        <dbReference type="ARBA" id="ARBA00022989"/>
    </source>
</evidence>
<feature type="transmembrane region" description="Helical" evidence="6">
    <location>
        <begin position="235"/>
        <end position="256"/>
    </location>
</feature>
<feature type="compositionally biased region" description="Low complexity" evidence="5">
    <location>
        <begin position="302"/>
        <end position="338"/>
    </location>
</feature>
<organism evidence="7 8">
    <name type="scientific">Paractinoplanes deccanensis</name>
    <dbReference type="NCBI Taxonomy" id="113561"/>
    <lineage>
        <taxon>Bacteria</taxon>
        <taxon>Bacillati</taxon>
        <taxon>Actinomycetota</taxon>
        <taxon>Actinomycetes</taxon>
        <taxon>Micromonosporales</taxon>
        <taxon>Micromonosporaceae</taxon>
        <taxon>Paractinoplanes</taxon>
    </lineage>
</organism>
<keyword evidence="8" id="KW-1185">Reference proteome</keyword>
<dbReference type="Gene3D" id="1.20.1740.10">
    <property type="entry name" value="Amino acid/polyamine transporter I"/>
    <property type="match status" value="2"/>
</dbReference>
<evidence type="ECO:0000256" key="5">
    <source>
        <dbReference type="SAM" id="MobiDB-lite"/>
    </source>
</evidence>
<evidence type="ECO:0000313" key="7">
    <source>
        <dbReference type="EMBL" id="GID74422.1"/>
    </source>
</evidence>
<keyword evidence="2 6" id="KW-0812">Transmembrane</keyword>
<dbReference type="EMBL" id="BOMI01000059">
    <property type="protein sequence ID" value="GID74422.1"/>
    <property type="molecule type" value="Genomic_DNA"/>
</dbReference>
<evidence type="ECO:0000256" key="2">
    <source>
        <dbReference type="ARBA" id="ARBA00022692"/>
    </source>
</evidence>
<comment type="caution">
    <text evidence="7">The sequence shown here is derived from an EMBL/GenBank/DDBJ whole genome shotgun (WGS) entry which is preliminary data.</text>
</comment>
<evidence type="ECO:0000313" key="8">
    <source>
        <dbReference type="Proteomes" id="UP000609879"/>
    </source>
</evidence>
<keyword evidence="4 6" id="KW-0472">Membrane</keyword>
<dbReference type="Proteomes" id="UP000609879">
    <property type="component" value="Unassembled WGS sequence"/>
</dbReference>
<feature type="transmembrane region" description="Helical" evidence="6">
    <location>
        <begin position="141"/>
        <end position="164"/>
    </location>
</feature>
<keyword evidence="3 6" id="KW-1133">Transmembrane helix</keyword>
<sequence>MTIVQERRRPGRAGRMLAKQRLGVWPVVAIVGGAIAPLTTVAGATTTGWAVTGVVAVPLAYLVAAVLLMLFSSGYTAMTRHLISAGPLYTIPVRGLGRHVGVGAGAVTVLAYNILPAGLLGGFGAVARPLMRDLLGLSAPWWAWALAAWAVVAVLSVLNIVLVGRATAEGTDTMFNLAAPYVPGWFVTCGHVLFLTSLFAATLGFHNVAARYLYTLGRDGVLPARLSRTGSRNHAPAAASLAQTVIALVIVVLYAANGWDPLTKLFFQLVVVGGLGILMHRCCRCSPSGRCWPRRCSRSRSCSGSHRTTRCAGSTRPRSRWSSWPAWPGPPSCACAGRGRTRRSERTGPPSRDRGTARAGHARAARLAPGHFSAACGSSGTWCSGRTAA</sequence>
<feature type="transmembrane region" description="Helical" evidence="6">
    <location>
        <begin position="184"/>
        <end position="214"/>
    </location>
</feature>
<dbReference type="RefSeq" id="WP_203762733.1">
    <property type="nucleotide sequence ID" value="NZ_BAAABO010000006.1"/>
</dbReference>
<evidence type="ECO:0008006" key="9">
    <source>
        <dbReference type="Google" id="ProtNLM"/>
    </source>
</evidence>
<feature type="transmembrane region" description="Helical" evidence="6">
    <location>
        <begin position="21"/>
        <end position="43"/>
    </location>
</feature>
<feature type="transmembrane region" description="Helical" evidence="6">
    <location>
        <begin position="49"/>
        <end position="71"/>
    </location>
</feature>
<dbReference type="InterPro" id="IPR050367">
    <property type="entry name" value="APC_superfamily"/>
</dbReference>
<protein>
    <recommendedName>
        <fullName evidence="9">Amino acid permease</fullName>
    </recommendedName>
</protein>
<comment type="subcellular location">
    <subcellularLocation>
        <location evidence="1">Membrane</location>
        <topology evidence="1">Multi-pass membrane protein</topology>
    </subcellularLocation>
</comment>
<proteinExistence type="predicted"/>
<gene>
    <name evidence="7" type="ORF">Ade02nite_30630</name>
</gene>
<feature type="compositionally biased region" description="Basic and acidic residues" evidence="5">
    <location>
        <begin position="342"/>
        <end position="356"/>
    </location>
</feature>
<feature type="region of interest" description="Disordered" evidence="5">
    <location>
        <begin position="302"/>
        <end position="362"/>
    </location>
</feature>